<dbReference type="AlphaFoldDB" id="A0A9W7BZL9"/>
<comment type="caution">
    <text evidence="2">The sequence shown here is derived from an EMBL/GenBank/DDBJ whole genome shotgun (WGS) entry which is preliminary data.</text>
</comment>
<name>A0A9W7BZL9_9STRA</name>
<feature type="region of interest" description="Disordered" evidence="1">
    <location>
        <begin position="47"/>
        <end position="71"/>
    </location>
</feature>
<protein>
    <submittedName>
        <fullName evidence="2">Uncharacterized protein</fullName>
    </submittedName>
</protein>
<keyword evidence="3" id="KW-1185">Reference proteome</keyword>
<accession>A0A9W7BZL9</accession>
<evidence type="ECO:0000313" key="3">
    <source>
        <dbReference type="Proteomes" id="UP001165160"/>
    </source>
</evidence>
<reference evidence="3" key="1">
    <citation type="journal article" date="2023" name="Commun. Biol.">
        <title>Genome analysis of Parmales, the sister group of diatoms, reveals the evolutionary specialization of diatoms from phago-mixotrophs to photoautotrophs.</title>
        <authorList>
            <person name="Ban H."/>
            <person name="Sato S."/>
            <person name="Yoshikawa S."/>
            <person name="Yamada K."/>
            <person name="Nakamura Y."/>
            <person name="Ichinomiya M."/>
            <person name="Sato N."/>
            <person name="Blanc-Mathieu R."/>
            <person name="Endo H."/>
            <person name="Kuwata A."/>
            <person name="Ogata H."/>
        </authorList>
    </citation>
    <scope>NUCLEOTIDE SEQUENCE [LARGE SCALE GENOMIC DNA]</scope>
    <source>
        <strain evidence="3">NIES 3699</strain>
    </source>
</reference>
<evidence type="ECO:0000313" key="2">
    <source>
        <dbReference type="EMBL" id="GMH96577.1"/>
    </source>
</evidence>
<dbReference type="Proteomes" id="UP001165160">
    <property type="component" value="Unassembled WGS sequence"/>
</dbReference>
<dbReference type="EMBL" id="BRXX01000186">
    <property type="protein sequence ID" value="GMH96577.1"/>
    <property type="molecule type" value="Genomic_DNA"/>
</dbReference>
<gene>
    <name evidence="2" type="ORF">TrVE_jg8141</name>
</gene>
<proteinExistence type="predicted"/>
<evidence type="ECO:0000256" key="1">
    <source>
        <dbReference type="SAM" id="MobiDB-lite"/>
    </source>
</evidence>
<organism evidence="2 3">
    <name type="scientific">Triparma verrucosa</name>
    <dbReference type="NCBI Taxonomy" id="1606542"/>
    <lineage>
        <taxon>Eukaryota</taxon>
        <taxon>Sar</taxon>
        <taxon>Stramenopiles</taxon>
        <taxon>Ochrophyta</taxon>
        <taxon>Bolidophyceae</taxon>
        <taxon>Parmales</taxon>
        <taxon>Triparmaceae</taxon>
        <taxon>Triparma</taxon>
    </lineage>
</organism>
<sequence>MSLSSISTLLQRATVCGLIGATGFGFVTVGRQVNYIRLQTQAENRRLEALASSPKTDNPEKVSFKSPSIAS</sequence>